<dbReference type="Proteomes" id="UP000217999">
    <property type="component" value="Unassembled WGS sequence"/>
</dbReference>
<evidence type="ECO:0000256" key="3">
    <source>
        <dbReference type="ARBA" id="ARBA00023125"/>
    </source>
</evidence>
<dbReference type="InterPro" id="IPR010998">
    <property type="entry name" value="Integrase_recombinase_N"/>
</dbReference>
<dbReference type="PANTHER" id="PTHR30629">
    <property type="entry name" value="PROPHAGE INTEGRASE"/>
    <property type="match status" value="1"/>
</dbReference>
<sequence>MLTDQQCRAAVCPDGRKRIKLMDSGERGAGGLYLSVGPQSRVFRFDYMRHGKRRTLTLGAYPSEYSLSSARAEVRGYRARMRSDPTYDPSLERAAIRAAAIEAQQPVDVGETFREAAEHYFVHRSDWQQMPDHLRELWRTGQPLPSGTRHPHTTEHRARDRVKRHLFPALGHVPMQELTPQLLASVVDRVGASDERGRVRGLLCGIVRLWHQKNQHLPDPLYALPAYTTGKPHVRRNFPSIVEPARFGLMIRDVRLVSGYANLNPLGCYFMAQIYLWQRPGALAQMRWSEVDFNREIWLCPLTILKISTEMKRRAELDIRDGLEEGYYKIPLPKQVLELLEKLRQFKNSEFVFASSRGNPFSDGAMRQAFSRAGYLGRQTMHGIRATAKTVLEGYFEIPDRLVVEAQLGHGLDRYGTAYQRGAFILKRRRLTQGWADLVDWLADGKSIRDFRSEFLVSTPGLSELSDAELVDVT</sequence>
<dbReference type="Pfam" id="PF13356">
    <property type="entry name" value="Arm-DNA-bind_3"/>
    <property type="match status" value="1"/>
</dbReference>
<keyword evidence="3" id="KW-0238">DNA-binding</keyword>
<keyword evidence="2" id="KW-0229">DNA integration</keyword>
<evidence type="ECO:0000256" key="4">
    <source>
        <dbReference type="ARBA" id="ARBA00023172"/>
    </source>
</evidence>
<proteinExistence type="inferred from homology"/>
<dbReference type="SUPFAM" id="SSF56349">
    <property type="entry name" value="DNA breaking-rejoining enzymes"/>
    <property type="match status" value="1"/>
</dbReference>
<dbReference type="InterPro" id="IPR002104">
    <property type="entry name" value="Integrase_catalytic"/>
</dbReference>
<organism evidence="6 7">
    <name type="scientific">Vandammella animalimorsus</name>
    <dbReference type="NCBI Taxonomy" id="2029117"/>
    <lineage>
        <taxon>Bacteria</taxon>
        <taxon>Pseudomonadati</taxon>
        <taxon>Pseudomonadota</taxon>
        <taxon>Betaproteobacteria</taxon>
        <taxon>Burkholderiales</taxon>
        <taxon>Comamonadaceae</taxon>
        <taxon>Vandammella</taxon>
    </lineage>
</organism>
<evidence type="ECO:0000256" key="1">
    <source>
        <dbReference type="ARBA" id="ARBA00008857"/>
    </source>
</evidence>
<evidence type="ECO:0000313" key="7">
    <source>
        <dbReference type="Proteomes" id="UP000217999"/>
    </source>
</evidence>
<dbReference type="GO" id="GO:0015074">
    <property type="term" value="P:DNA integration"/>
    <property type="evidence" value="ECO:0007669"/>
    <property type="project" value="UniProtKB-KW"/>
</dbReference>
<dbReference type="Pfam" id="PF00589">
    <property type="entry name" value="Phage_integrase"/>
    <property type="match status" value="1"/>
</dbReference>
<dbReference type="InterPro" id="IPR050808">
    <property type="entry name" value="Phage_Integrase"/>
</dbReference>
<name>A0A2A2ABE6_9BURK</name>
<dbReference type="InterPro" id="IPR025166">
    <property type="entry name" value="Integrase_DNA_bind_dom"/>
</dbReference>
<dbReference type="GO" id="GO:0003677">
    <property type="term" value="F:DNA binding"/>
    <property type="evidence" value="ECO:0007669"/>
    <property type="project" value="UniProtKB-KW"/>
</dbReference>
<dbReference type="Gene3D" id="1.10.150.130">
    <property type="match status" value="1"/>
</dbReference>
<dbReference type="RefSeq" id="WP_095549201.1">
    <property type="nucleotide sequence ID" value="NZ_NSJF01000002.1"/>
</dbReference>
<comment type="caution">
    <text evidence="6">The sequence shown here is derived from an EMBL/GenBank/DDBJ whole genome shotgun (WGS) entry which is preliminary data.</text>
</comment>
<gene>
    <name evidence="6" type="ORF">CK620_03875</name>
</gene>
<dbReference type="PROSITE" id="PS51898">
    <property type="entry name" value="TYR_RECOMBINASE"/>
    <property type="match status" value="1"/>
</dbReference>
<dbReference type="InterPro" id="IPR013762">
    <property type="entry name" value="Integrase-like_cat_sf"/>
</dbReference>
<keyword evidence="4" id="KW-0233">DNA recombination</keyword>
<dbReference type="Gene3D" id="3.30.160.390">
    <property type="entry name" value="Integrase, DNA-binding domain"/>
    <property type="match status" value="1"/>
</dbReference>
<dbReference type="InterPro" id="IPR011010">
    <property type="entry name" value="DNA_brk_join_enz"/>
</dbReference>
<evidence type="ECO:0000313" key="6">
    <source>
        <dbReference type="EMBL" id="PAT35068.1"/>
    </source>
</evidence>
<evidence type="ECO:0000259" key="5">
    <source>
        <dbReference type="PROSITE" id="PS51898"/>
    </source>
</evidence>
<dbReference type="GO" id="GO:0006310">
    <property type="term" value="P:DNA recombination"/>
    <property type="evidence" value="ECO:0007669"/>
    <property type="project" value="UniProtKB-KW"/>
</dbReference>
<evidence type="ECO:0000256" key="2">
    <source>
        <dbReference type="ARBA" id="ARBA00022908"/>
    </source>
</evidence>
<dbReference type="Gene3D" id="1.10.443.10">
    <property type="entry name" value="Intergrase catalytic core"/>
    <property type="match status" value="1"/>
</dbReference>
<dbReference type="PANTHER" id="PTHR30629:SF2">
    <property type="entry name" value="PROPHAGE INTEGRASE INTS-RELATED"/>
    <property type="match status" value="1"/>
</dbReference>
<dbReference type="AlphaFoldDB" id="A0A2A2ABE6"/>
<reference evidence="6 7" key="1">
    <citation type="submission" date="2017-08" db="EMBL/GenBank/DDBJ databases">
        <title>WGS of Clinical strains of the CDC Group NO-1 linked to zoonotic infections in humans.</title>
        <authorList>
            <person name="Bernier A.-M."/>
            <person name="Bernard K."/>
        </authorList>
    </citation>
    <scope>NUCLEOTIDE SEQUENCE [LARGE SCALE GENOMIC DNA]</scope>
    <source>
        <strain evidence="6 7">NML03-0146</strain>
    </source>
</reference>
<accession>A0A2A2ABE6</accession>
<comment type="similarity">
    <text evidence="1">Belongs to the 'phage' integrase family.</text>
</comment>
<feature type="domain" description="Tyr recombinase" evidence="5">
    <location>
        <begin position="242"/>
        <end position="432"/>
    </location>
</feature>
<protein>
    <recommendedName>
        <fullName evidence="5">Tyr recombinase domain-containing protein</fullName>
    </recommendedName>
</protein>
<dbReference type="EMBL" id="NSJF01000002">
    <property type="protein sequence ID" value="PAT35068.1"/>
    <property type="molecule type" value="Genomic_DNA"/>
</dbReference>
<dbReference type="InterPro" id="IPR038488">
    <property type="entry name" value="Integrase_DNA-bd_sf"/>
</dbReference>